<comment type="subcellular location">
    <subcellularLocation>
        <location evidence="1">Mitochondrion</location>
    </subcellularLocation>
</comment>
<dbReference type="SUPFAM" id="SSF54211">
    <property type="entry name" value="Ribosomal protein S5 domain 2-like"/>
    <property type="match status" value="1"/>
</dbReference>
<dbReference type="FunFam" id="3.30.230.10:FF:000041">
    <property type="entry name" value="37S ribosomal protein S5"/>
    <property type="match status" value="1"/>
</dbReference>
<dbReference type="Gene3D" id="3.30.230.10">
    <property type="match status" value="1"/>
</dbReference>
<dbReference type="InterPro" id="IPR013810">
    <property type="entry name" value="Ribosomal_uS5_N"/>
</dbReference>
<organism evidence="12 13">
    <name type="scientific">Saccharata proteae CBS 121410</name>
    <dbReference type="NCBI Taxonomy" id="1314787"/>
    <lineage>
        <taxon>Eukaryota</taxon>
        <taxon>Fungi</taxon>
        <taxon>Dikarya</taxon>
        <taxon>Ascomycota</taxon>
        <taxon>Pezizomycotina</taxon>
        <taxon>Dothideomycetes</taxon>
        <taxon>Dothideomycetes incertae sedis</taxon>
        <taxon>Botryosphaeriales</taxon>
        <taxon>Saccharataceae</taxon>
        <taxon>Saccharata</taxon>
    </lineage>
</organism>
<keyword evidence="13" id="KW-1185">Reference proteome</keyword>
<name>A0A6A5YBJ5_9PEZI</name>
<keyword evidence="4" id="KW-0496">Mitochondrion</keyword>
<dbReference type="GO" id="GO:0003723">
    <property type="term" value="F:RNA binding"/>
    <property type="evidence" value="ECO:0007669"/>
    <property type="project" value="InterPro"/>
</dbReference>
<dbReference type="FunFam" id="3.30.160.20:FF:000022">
    <property type="entry name" value="28S ribosomal protein S5, mitochondrial"/>
    <property type="match status" value="1"/>
</dbReference>
<dbReference type="Proteomes" id="UP000799776">
    <property type="component" value="Unassembled WGS sequence"/>
</dbReference>
<accession>A0A6A5YBJ5</accession>
<dbReference type="EMBL" id="ML978715">
    <property type="protein sequence ID" value="KAF2089078.1"/>
    <property type="molecule type" value="Genomic_DNA"/>
</dbReference>
<evidence type="ECO:0000256" key="1">
    <source>
        <dbReference type="ARBA" id="ARBA00004173"/>
    </source>
</evidence>
<evidence type="ECO:0000256" key="3">
    <source>
        <dbReference type="ARBA" id="ARBA00022980"/>
    </source>
</evidence>
<dbReference type="Gene3D" id="3.30.160.20">
    <property type="match status" value="1"/>
</dbReference>
<evidence type="ECO:0000256" key="9">
    <source>
        <dbReference type="RuleBase" id="RU003823"/>
    </source>
</evidence>
<evidence type="ECO:0000256" key="5">
    <source>
        <dbReference type="ARBA" id="ARBA00023274"/>
    </source>
</evidence>
<dbReference type="OrthoDB" id="309483at2759"/>
<dbReference type="InterPro" id="IPR000851">
    <property type="entry name" value="Ribosomal_uS5"/>
</dbReference>
<feature type="domain" description="S5 DRBM" evidence="11">
    <location>
        <begin position="250"/>
        <end position="313"/>
    </location>
</feature>
<dbReference type="InterPro" id="IPR005324">
    <property type="entry name" value="Ribosomal_uS5_C"/>
</dbReference>
<dbReference type="Pfam" id="PF00333">
    <property type="entry name" value="Ribosomal_S5"/>
    <property type="match status" value="1"/>
</dbReference>
<evidence type="ECO:0000313" key="12">
    <source>
        <dbReference type="EMBL" id="KAF2089078.1"/>
    </source>
</evidence>
<sequence length="414" mass="46791">MSVARPARCLFSMAMAPSASRSASAAPVVAAPLRRRFHASPAHSKRRRPNFPNIKADDMKKLQDMAATQFPTYSPEDKKLLAAKYSPEQLAALEAGEAAIDPVDLLVQAKPRYNDTMYIPYKDDFAGINYLADLQPKKERDPKVDYNMRPKTDDEMVDAIRDFWEKEQARVKALNLIRYLEFMNNPRTFMHANSEEAYEAMTDPGFDLTAPELPKLPELQDTTKEAEEDDPAMKRFMRQTGYRRSDLRNFRTKVLVVRRVVNQTRLGKIRSYYYLAIAGNKNGLLGIGEGKSTEPAEGRTSSIYKAIRNAKPVPRYEERTIFGEIKGKVGAVELKLSARPPGFGLRCQHLIFEIARICGIKDLSANVERSRNKMNVVKATVEALLSQRLPEDVARARGIKLVDARKVYYGGKVL</sequence>
<proteinExistence type="inferred from homology"/>
<dbReference type="Pfam" id="PF03719">
    <property type="entry name" value="Ribosomal_S5_C"/>
    <property type="match status" value="1"/>
</dbReference>
<comment type="similarity">
    <text evidence="2 9">Belongs to the universal ribosomal protein uS5 family.</text>
</comment>
<gene>
    <name evidence="12" type="ORF">K490DRAFT_38283</name>
</gene>
<keyword evidence="3 8" id="KW-0689">Ribosomal protein</keyword>
<keyword evidence="5 8" id="KW-0687">Ribonucleoprotein</keyword>
<comment type="function">
    <text evidence="6">Component of the mitochondrial ribosome (mitoribosome), a dedicated translation machinery responsible for the synthesis of mitochondrial genome-encoded proteins, including at least some of the essential transmembrane subunits of the mitochondrial respiratory chain. The mitoribosomes are attached to the mitochondrial inner membrane and translation products are cotranslationally integrated into the membrane.</text>
</comment>
<evidence type="ECO:0000256" key="6">
    <source>
        <dbReference type="ARBA" id="ARBA00037226"/>
    </source>
</evidence>
<dbReference type="InterPro" id="IPR014721">
    <property type="entry name" value="Ribsml_uS5_D2-typ_fold_subgr"/>
</dbReference>
<dbReference type="PANTHER" id="PTHR48277:SF1">
    <property type="entry name" value="MITOCHONDRIAL RIBOSOMAL PROTEIN S5"/>
    <property type="match status" value="1"/>
</dbReference>
<dbReference type="PANTHER" id="PTHR48277">
    <property type="entry name" value="MITOCHONDRIAL RIBOSOMAL PROTEIN S5"/>
    <property type="match status" value="1"/>
</dbReference>
<dbReference type="AlphaFoldDB" id="A0A6A5YBJ5"/>
<evidence type="ECO:0000256" key="2">
    <source>
        <dbReference type="ARBA" id="ARBA00008945"/>
    </source>
</evidence>
<protein>
    <recommendedName>
        <fullName evidence="7">Small ribosomal subunit protein uS5m</fullName>
    </recommendedName>
</protein>
<evidence type="ECO:0000256" key="10">
    <source>
        <dbReference type="SAM" id="MobiDB-lite"/>
    </source>
</evidence>
<dbReference type="InterPro" id="IPR020568">
    <property type="entry name" value="Ribosomal_Su5_D2-typ_SF"/>
</dbReference>
<evidence type="ECO:0000256" key="8">
    <source>
        <dbReference type="PROSITE-ProRule" id="PRU00268"/>
    </source>
</evidence>
<dbReference type="SUPFAM" id="SSF54768">
    <property type="entry name" value="dsRNA-binding domain-like"/>
    <property type="match status" value="1"/>
</dbReference>
<dbReference type="GO" id="GO:0005763">
    <property type="term" value="C:mitochondrial small ribosomal subunit"/>
    <property type="evidence" value="ECO:0007669"/>
    <property type="project" value="UniProtKB-ARBA"/>
</dbReference>
<feature type="compositionally biased region" description="Basic residues" evidence="10">
    <location>
        <begin position="37"/>
        <end position="49"/>
    </location>
</feature>
<dbReference type="GO" id="GO:0006412">
    <property type="term" value="P:translation"/>
    <property type="evidence" value="ECO:0007669"/>
    <property type="project" value="InterPro"/>
</dbReference>
<evidence type="ECO:0000313" key="13">
    <source>
        <dbReference type="Proteomes" id="UP000799776"/>
    </source>
</evidence>
<dbReference type="PROSITE" id="PS50881">
    <property type="entry name" value="S5_DSRBD"/>
    <property type="match status" value="1"/>
</dbReference>
<feature type="region of interest" description="Disordered" evidence="10">
    <location>
        <begin position="37"/>
        <end position="56"/>
    </location>
</feature>
<evidence type="ECO:0000259" key="11">
    <source>
        <dbReference type="PROSITE" id="PS50881"/>
    </source>
</evidence>
<evidence type="ECO:0000256" key="4">
    <source>
        <dbReference type="ARBA" id="ARBA00023128"/>
    </source>
</evidence>
<reference evidence="12" key="1">
    <citation type="journal article" date="2020" name="Stud. Mycol.">
        <title>101 Dothideomycetes genomes: a test case for predicting lifestyles and emergence of pathogens.</title>
        <authorList>
            <person name="Haridas S."/>
            <person name="Albert R."/>
            <person name="Binder M."/>
            <person name="Bloem J."/>
            <person name="Labutti K."/>
            <person name="Salamov A."/>
            <person name="Andreopoulos B."/>
            <person name="Baker S."/>
            <person name="Barry K."/>
            <person name="Bills G."/>
            <person name="Bluhm B."/>
            <person name="Cannon C."/>
            <person name="Castanera R."/>
            <person name="Culley D."/>
            <person name="Daum C."/>
            <person name="Ezra D."/>
            <person name="Gonzalez J."/>
            <person name="Henrissat B."/>
            <person name="Kuo A."/>
            <person name="Liang C."/>
            <person name="Lipzen A."/>
            <person name="Lutzoni F."/>
            <person name="Magnuson J."/>
            <person name="Mondo S."/>
            <person name="Nolan M."/>
            <person name="Ohm R."/>
            <person name="Pangilinan J."/>
            <person name="Park H.-J."/>
            <person name="Ramirez L."/>
            <person name="Alfaro M."/>
            <person name="Sun H."/>
            <person name="Tritt A."/>
            <person name="Yoshinaga Y."/>
            <person name="Zwiers L.-H."/>
            <person name="Turgeon B."/>
            <person name="Goodwin S."/>
            <person name="Spatafora J."/>
            <person name="Crous P."/>
            <person name="Grigoriev I."/>
        </authorList>
    </citation>
    <scope>NUCLEOTIDE SEQUENCE</scope>
    <source>
        <strain evidence="12">CBS 121410</strain>
    </source>
</reference>
<dbReference type="GO" id="GO:0003735">
    <property type="term" value="F:structural constituent of ribosome"/>
    <property type="evidence" value="ECO:0007669"/>
    <property type="project" value="UniProtKB-UniRule"/>
</dbReference>
<evidence type="ECO:0000256" key="7">
    <source>
        <dbReference type="ARBA" id="ARBA00039335"/>
    </source>
</evidence>